<dbReference type="SUPFAM" id="SSF55785">
    <property type="entry name" value="PYP-like sensor domain (PAS domain)"/>
    <property type="match status" value="1"/>
</dbReference>
<dbReference type="Gene3D" id="3.30.450.20">
    <property type="entry name" value="PAS domain"/>
    <property type="match status" value="1"/>
</dbReference>
<feature type="domain" description="PAS" evidence="6">
    <location>
        <begin position="36"/>
        <end position="78"/>
    </location>
</feature>
<keyword evidence="9" id="KW-1185">Reference proteome</keyword>
<dbReference type="PROSITE" id="PS50113">
    <property type="entry name" value="PAC"/>
    <property type="match status" value="1"/>
</dbReference>
<comment type="caution">
    <text evidence="8">The sequence shown here is derived from an EMBL/GenBank/DDBJ whole genome shotgun (WGS) entry which is preliminary data.</text>
</comment>
<keyword evidence="5" id="KW-0418">Kinase</keyword>
<dbReference type="InterPro" id="IPR052162">
    <property type="entry name" value="Sensor_kinase/Photoreceptor"/>
</dbReference>
<dbReference type="NCBIfam" id="TIGR00229">
    <property type="entry name" value="sensory_box"/>
    <property type="match status" value="1"/>
</dbReference>
<dbReference type="InterPro" id="IPR013655">
    <property type="entry name" value="PAS_fold_3"/>
</dbReference>
<reference evidence="8" key="1">
    <citation type="submission" date="2020-12" db="EMBL/GenBank/DDBJ databases">
        <title>Clostridium thailandense sp. nov., a novel acetogenic bacterium isolated from peat land soil in Thailand.</title>
        <authorList>
            <person name="Chaikitkaew S."/>
            <person name="Birkeland N.K."/>
        </authorList>
    </citation>
    <scope>NUCLEOTIDE SEQUENCE</scope>
    <source>
        <strain evidence="8">DSM 17425</strain>
    </source>
</reference>
<keyword evidence="3" id="KW-0597">Phosphoprotein</keyword>
<dbReference type="RefSeq" id="WP_211144437.1">
    <property type="nucleotide sequence ID" value="NZ_JAEEGB010000038.1"/>
</dbReference>
<dbReference type="GO" id="GO:0004673">
    <property type="term" value="F:protein histidine kinase activity"/>
    <property type="evidence" value="ECO:0007669"/>
    <property type="project" value="UniProtKB-EC"/>
</dbReference>
<evidence type="ECO:0000259" key="6">
    <source>
        <dbReference type="PROSITE" id="PS50112"/>
    </source>
</evidence>
<gene>
    <name evidence="8" type="ORF">I6U51_20580</name>
</gene>
<dbReference type="InterPro" id="IPR035965">
    <property type="entry name" value="PAS-like_dom_sf"/>
</dbReference>
<evidence type="ECO:0000256" key="4">
    <source>
        <dbReference type="ARBA" id="ARBA00022679"/>
    </source>
</evidence>
<dbReference type="SMART" id="SM00086">
    <property type="entry name" value="PAC"/>
    <property type="match status" value="1"/>
</dbReference>
<dbReference type="InterPro" id="IPR001610">
    <property type="entry name" value="PAC"/>
</dbReference>
<comment type="catalytic activity">
    <reaction evidence="1">
        <text>ATP + protein L-histidine = ADP + protein N-phospho-L-histidine.</text>
        <dbReference type="EC" id="2.7.13.3"/>
    </reaction>
</comment>
<evidence type="ECO:0000313" key="9">
    <source>
        <dbReference type="Proteomes" id="UP000622687"/>
    </source>
</evidence>
<name>A0A934HXE0_9CLOT</name>
<dbReference type="PANTHER" id="PTHR43304:SF1">
    <property type="entry name" value="PAC DOMAIN-CONTAINING PROTEIN"/>
    <property type="match status" value="1"/>
</dbReference>
<keyword evidence="4" id="KW-0808">Transferase</keyword>
<evidence type="ECO:0000313" key="8">
    <source>
        <dbReference type="EMBL" id="MBI6875073.1"/>
    </source>
</evidence>
<protein>
    <recommendedName>
        <fullName evidence="2">histidine kinase</fullName>
        <ecNumber evidence="2">2.7.13.3</ecNumber>
    </recommendedName>
</protein>
<dbReference type="PROSITE" id="PS50112">
    <property type="entry name" value="PAS"/>
    <property type="match status" value="1"/>
</dbReference>
<dbReference type="InterPro" id="IPR000014">
    <property type="entry name" value="PAS"/>
</dbReference>
<feature type="domain" description="PAC" evidence="7">
    <location>
        <begin position="82"/>
        <end position="134"/>
    </location>
</feature>
<evidence type="ECO:0000256" key="5">
    <source>
        <dbReference type="ARBA" id="ARBA00022777"/>
    </source>
</evidence>
<evidence type="ECO:0000256" key="1">
    <source>
        <dbReference type="ARBA" id="ARBA00000085"/>
    </source>
</evidence>
<dbReference type="CDD" id="cd00130">
    <property type="entry name" value="PAS"/>
    <property type="match status" value="1"/>
</dbReference>
<dbReference type="Proteomes" id="UP000622687">
    <property type="component" value="Unassembled WGS sequence"/>
</dbReference>
<feature type="non-terminal residue" evidence="8">
    <location>
        <position position="152"/>
    </location>
</feature>
<proteinExistence type="predicted"/>
<dbReference type="PANTHER" id="PTHR43304">
    <property type="entry name" value="PHYTOCHROME-LIKE PROTEIN CPH1"/>
    <property type="match status" value="1"/>
</dbReference>
<dbReference type="AlphaFoldDB" id="A0A934HXE0"/>
<accession>A0A934HXE0</accession>
<dbReference type="Pfam" id="PF08447">
    <property type="entry name" value="PAS_3"/>
    <property type="match status" value="1"/>
</dbReference>
<dbReference type="EC" id="2.7.13.3" evidence="2"/>
<evidence type="ECO:0000259" key="7">
    <source>
        <dbReference type="PROSITE" id="PS50113"/>
    </source>
</evidence>
<sequence>MLNLDKSIRDSLIADSLSEWIWEYDLITGETAIIGALVNFLGYSKNEIIEHMDFWFTLIHPDDVDQLSNAFKKVIDGKDDYFMAEYRIKSKYQGYKWIKSNGKALKNENGKNIYIAGYHTDITSFKHIEESKQKHTTIFNNVNDIIFLSPLN</sequence>
<organism evidence="8 9">
    <name type="scientific">Clostridium aciditolerans</name>
    <dbReference type="NCBI Taxonomy" id="339861"/>
    <lineage>
        <taxon>Bacteria</taxon>
        <taxon>Bacillati</taxon>
        <taxon>Bacillota</taxon>
        <taxon>Clostridia</taxon>
        <taxon>Eubacteriales</taxon>
        <taxon>Clostridiaceae</taxon>
        <taxon>Clostridium</taxon>
    </lineage>
</organism>
<evidence type="ECO:0000256" key="2">
    <source>
        <dbReference type="ARBA" id="ARBA00012438"/>
    </source>
</evidence>
<dbReference type="EMBL" id="JAEEGB010000038">
    <property type="protein sequence ID" value="MBI6875073.1"/>
    <property type="molecule type" value="Genomic_DNA"/>
</dbReference>
<dbReference type="InterPro" id="IPR000700">
    <property type="entry name" value="PAS-assoc_C"/>
</dbReference>
<evidence type="ECO:0000256" key="3">
    <source>
        <dbReference type="ARBA" id="ARBA00022553"/>
    </source>
</evidence>